<evidence type="ECO:0000259" key="8">
    <source>
        <dbReference type="PROSITE" id="PS50109"/>
    </source>
</evidence>
<comment type="caution">
    <text evidence="9">The sequence shown here is derived from an EMBL/GenBank/DDBJ whole genome shotgun (WGS) entry which is preliminary data.</text>
</comment>
<keyword evidence="4" id="KW-0808">Transferase</keyword>
<evidence type="ECO:0000256" key="2">
    <source>
        <dbReference type="ARBA" id="ARBA00012438"/>
    </source>
</evidence>
<dbReference type="SMART" id="SM00387">
    <property type="entry name" value="HATPase_c"/>
    <property type="match status" value="1"/>
</dbReference>
<keyword evidence="6 9" id="KW-0418">Kinase</keyword>
<dbReference type="GO" id="GO:0005524">
    <property type="term" value="F:ATP binding"/>
    <property type="evidence" value="ECO:0007669"/>
    <property type="project" value="UniProtKB-KW"/>
</dbReference>
<gene>
    <name evidence="9" type="ORF">GCM10007890_50700</name>
</gene>
<organism evidence="9 10">
    <name type="scientific">Methylobacterium tardum</name>
    <dbReference type="NCBI Taxonomy" id="374432"/>
    <lineage>
        <taxon>Bacteria</taxon>
        <taxon>Pseudomonadati</taxon>
        <taxon>Pseudomonadota</taxon>
        <taxon>Alphaproteobacteria</taxon>
        <taxon>Hyphomicrobiales</taxon>
        <taxon>Methylobacteriaceae</taxon>
        <taxon>Methylobacterium</taxon>
    </lineage>
</organism>
<name>A0AA37TGI7_9HYPH</name>
<dbReference type="PROSITE" id="PS50109">
    <property type="entry name" value="HIS_KIN"/>
    <property type="match status" value="1"/>
</dbReference>
<evidence type="ECO:0000256" key="5">
    <source>
        <dbReference type="ARBA" id="ARBA00022741"/>
    </source>
</evidence>
<dbReference type="InterPro" id="IPR003594">
    <property type="entry name" value="HATPase_dom"/>
</dbReference>
<keyword evidence="5" id="KW-0547">Nucleotide-binding</keyword>
<evidence type="ECO:0000256" key="3">
    <source>
        <dbReference type="ARBA" id="ARBA00022553"/>
    </source>
</evidence>
<evidence type="ECO:0000313" key="9">
    <source>
        <dbReference type="EMBL" id="GLS73055.1"/>
    </source>
</evidence>
<comment type="catalytic activity">
    <reaction evidence="1">
        <text>ATP + protein L-histidine = ADP + protein N-phospho-L-histidine.</text>
        <dbReference type="EC" id="2.7.13.3"/>
    </reaction>
</comment>
<dbReference type="SUPFAM" id="SSF55874">
    <property type="entry name" value="ATPase domain of HSP90 chaperone/DNA topoisomerase II/histidine kinase"/>
    <property type="match status" value="1"/>
</dbReference>
<dbReference type="InterPro" id="IPR011495">
    <property type="entry name" value="Sig_transdc_His_kin_sub2_dim/P"/>
</dbReference>
<dbReference type="Proteomes" id="UP001157440">
    <property type="component" value="Unassembled WGS sequence"/>
</dbReference>
<protein>
    <recommendedName>
        <fullName evidence="2">histidine kinase</fullName>
        <ecNumber evidence="2">2.7.13.3</ecNumber>
    </recommendedName>
</protein>
<evidence type="ECO:0000313" key="10">
    <source>
        <dbReference type="Proteomes" id="UP001157440"/>
    </source>
</evidence>
<evidence type="ECO:0000256" key="7">
    <source>
        <dbReference type="ARBA" id="ARBA00022840"/>
    </source>
</evidence>
<dbReference type="AlphaFoldDB" id="A0AA37TGI7"/>
<dbReference type="Pfam" id="PF02518">
    <property type="entry name" value="HATPase_c"/>
    <property type="match status" value="1"/>
</dbReference>
<evidence type="ECO:0000256" key="6">
    <source>
        <dbReference type="ARBA" id="ARBA00022777"/>
    </source>
</evidence>
<evidence type="ECO:0000256" key="1">
    <source>
        <dbReference type="ARBA" id="ARBA00000085"/>
    </source>
</evidence>
<dbReference type="SMART" id="SM00911">
    <property type="entry name" value="HWE_HK"/>
    <property type="match status" value="1"/>
</dbReference>
<dbReference type="GO" id="GO:0004673">
    <property type="term" value="F:protein histidine kinase activity"/>
    <property type="evidence" value="ECO:0007669"/>
    <property type="project" value="UniProtKB-EC"/>
</dbReference>
<accession>A0AA37TGI7</accession>
<keyword evidence="10" id="KW-1185">Reference proteome</keyword>
<dbReference type="Gene3D" id="3.30.565.10">
    <property type="entry name" value="Histidine kinase-like ATPase, C-terminal domain"/>
    <property type="match status" value="1"/>
</dbReference>
<evidence type="ECO:0000256" key="4">
    <source>
        <dbReference type="ARBA" id="ARBA00022679"/>
    </source>
</evidence>
<dbReference type="InterPro" id="IPR011102">
    <property type="entry name" value="Sig_transdc_His_kinase_HWE"/>
</dbReference>
<dbReference type="PANTHER" id="PTHR41523">
    <property type="entry name" value="TWO-COMPONENT SYSTEM SENSOR PROTEIN"/>
    <property type="match status" value="1"/>
</dbReference>
<dbReference type="Pfam" id="PF07568">
    <property type="entry name" value="HisKA_2"/>
    <property type="match status" value="1"/>
</dbReference>
<keyword evidence="7" id="KW-0067">ATP-binding</keyword>
<reference evidence="10" key="1">
    <citation type="journal article" date="2019" name="Int. J. Syst. Evol. Microbiol.">
        <title>The Global Catalogue of Microorganisms (GCM) 10K type strain sequencing project: providing services to taxonomists for standard genome sequencing and annotation.</title>
        <authorList>
            <consortium name="The Broad Institute Genomics Platform"/>
            <consortium name="The Broad Institute Genome Sequencing Center for Infectious Disease"/>
            <person name="Wu L."/>
            <person name="Ma J."/>
        </authorList>
    </citation>
    <scope>NUCLEOTIDE SEQUENCE [LARGE SCALE GENOMIC DNA]</scope>
    <source>
        <strain evidence="10">NBRC 103632</strain>
    </source>
</reference>
<dbReference type="InterPro" id="IPR036890">
    <property type="entry name" value="HATPase_C_sf"/>
</dbReference>
<dbReference type="SMART" id="SM00065">
    <property type="entry name" value="GAF"/>
    <property type="match status" value="1"/>
</dbReference>
<dbReference type="EC" id="2.7.13.3" evidence="2"/>
<keyword evidence="3" id="KW-0597">Phosphoprotein</keyword>
<dbReference type="SUPFAM" id="SSF55781">
    <property type="entry name" value="GAF domain-like"/>
    <property type="match status" value="1"/>
</dbReference>
<dbReference type="PANTHER" id="PTHR41523:SF8">
    <property type="entry name" value="ETHYLENE RESPONSE SENSOR PROTEIN"/>
    <property type="match status" value="1"/>
</dbReference>
<sequence>MDVSDNAASAIAPEQGGGMAEELAYRLRQQQLTAEFGHFALRTHDIAALLQEATRVCALGLQSEFCKAMEYLPDERQFIVRAGVGWKPGVVGHARTGADLESPTGYAFQTGEPVISNHLEGETRFRTPDILAEHGIKRAINVLIQGEGTRFGVLEVDSPTEGRFTDADLAFLQGFANLLGVAIERQQAEEALRASQAETRASETLLQGALAHQEVLTREISHRVKNSLAIVAGLLSMQGRAAADPALRQALDDARARVQTIASVHDRLWRTDEIHAVNLAEFMGELCEQLRSSAKPGQTLTCDFAPVTVATDQAVPLGLLANELVTNAFKYAYPGGEGDVRISVVSGEAGQLRMMVCDQGKGLPPDFDASRSRSLGMKLIATLGRQLGGQAEWQGAEPGTRFVLDFRPQHGADRER</sequence>
<dbReference type="Gene3D" id="3.30.450.40">
    <property type="match status" value="1"/>
</dbReference>
<dbReference type="InterPro" id="IPR029016">
    <property type="entry name" value="GAF-like_dom_sf"/>
</dbReference>
<dbReference type="RefSeq" id="WP_238196199.1">
    <property type="nucleotide sequence ID" value="NZ_BPQZ01000009.1"/>
</dbReference>
<feature type="domain" description="Histidine kinase" evidence="8">
    <location>
        <begin position="219"/>
        <end position="410"/>
    </location>
</feature>
<dbReference type="InterPro" id="IPR003018">
    <property type="entry name" value="GAF"/>
</dbReference>
<dbReference type="InterPro" id="IPR005467">
    <property type="entry name" value="His_kinase_dom"/>
</dbReference>
<proteinExistence type="predicted"/>
<dbReference type="Pfam" id="PF13185">
    <property type="entry name" value="GAF_2"/>
    <property type="match status" value="1"/>
</dbReference>
<dbReference type="EMBL" id="BSPL01000024">
    <property type="protein sequence ID" value="GLS73055.1"/>
    <property type="molecule type" value="Genomic_DNA"/>
</dbReference>